<name>A0A0A9CYS3_ARUDO</name>
<dbReference type="AlphaFoldDB" id="A0A0A9CYS3"/>
<organism evidence="1">
    <name type="scientific">Arundo donax</name>
    <name type="common">Giant reed</name>
    <name type="synonym">Donax arundinaceus</name>
    <dbReference type="NCBI Taxonomy" id="35708"/>
    <lineage>
        <taxon>Eukaryota</taxon>
        <taxon>Viridiplantae</taxon>
        <taxon>Streptophyta</taxon>
        <taxon>Embryophyta</taxon>
        <taxon>Tracheophyta</taxon>
        <taxon>Spermatophyta</taxon>
        <taxon>Magnoliopsida</taxon>
        <taxon>Liliopsida</taxon>
        <taxon>Poales</taxon>
        <taxon>Poaceae</taxon>
        <taxon>PACMAD clade</taxon>
        <taxon>Arundinoideae</taxon>
        <taxon>Arundineae</taxon>
        <taxon>Arundo</taxon>
    </lineage>
</organism>
<protein>
    <submittedName>
        <fullName evidence="1">Uncharacterized protein</fullName>
    </submittedName>
</protein>
<accession>A0A0A9CYS3</accession>
<reference evidence="1" key="2">
    <citation type="journal article" date="2015" name="Data Brief">
        <title>Shoot transcriptome of the giant reed, Arundo donax.</title>
        <authorList>
            <person name="Barrero R.A."/>
            <person name="Guerrero F.D."/>
            <person name="Moolhuijzen P."/>
            <person name="Goolsby J.A."/>
            <person name="Tidwell J."/>
            <person name="Bellgard S.E."/>
            <person name="Bellgard M.I."/>
        </authorList>
    </citation>
    <scope>NUCLEOTIDE SEQUENCE</scope>
    <source>
        <tissue evidence="1">Shoot tissue taken approximately 20 cm above the soil surface</tissue>
    </source>
</reference>
<proteinExistence type="predicted"/>
<evidence type="ECO:0000313" key="1">
    <source>
        <dbReference type="EMBL" id="JAD78550.1"/>
    </source>
</evidence>
<reference evidence="1" key="1">
    <citation type="submission" date="2014-09" db="EMBL/GenBank/DDBJ databases">
        <authorList>
            <person name="Magalhaes I.L.F."/>
            <person name="Oliveira U."/>
            <person name="Santos F.R."/>
            <person name="Vidigal T.H.D.A."/>
            <person name="Brescovit A.D."/>
            <person name="Santos A.J."/>
        </authorList>
    </citation>
    <scope>NUCLEOTIDE SEQUENCE</scope>
    <source>
        <tissue evidence="1">Shoot tissue taken approximately 20 cm above the soil surface</tissue>
    </source>
</reference>
<sequence length="39" mass="4444">MNLEKPQPISRRRGYRRGVEGCGREKMNFQAAIFATSST</sequence>
<dbReference type="EMBL" id="GBRH01219345">
    <property type="protein sequence ID" value="JAD78550.1"/>
    <property type="molecule type" value="Transcribed_RNA"/>
</dbReference>